<name>A0ABP9LT51_9RHOB</name>
<evidence type="ECO:0000256" key="1">
    <source>
        <dbReference type="SAM" id="SignalP"/>
    </source>
</evidence>
<keyword evidence="3" id="KW-1185">Reference proteome</keyword>
<accession>A0ABP9LT51</accession>
<organism evidence="2 3">
    <name type="scientific">[Roseibacterium] beibuensis</name>
    <dbReference type="NCBI Taxonomy" id="1193142"/>
    <lineage>
        <taxon>Bacteria</taxon>
        <taxon>Pseudomonadati</taxon>
        <taxon>Pseudomonadota</taxon>
        <taxon>Alphaproteobacteria</taxon>
        <taxon>Rhodobacterales</taxon>
        <taxon>Roseobacteraceae</taxon>
        <taxon>Roseicyclus</taxon>
    </lineage>
</organism>
<gene>
    <name evidence="2" type="ORF">GCM10023209_37610</name>
</gene>
<protein>
    <recommendedName>
        <fullName evidence="4">L,D-transpeptidase catalytic domain</fullName>
    </recommendedName>
</protein>
<comment type="caution">
    <text evidence="2">The sequence shown here is derived from an EMBL/GenBank/DDBJ whole genome shotgun (WGS) entry which is preliminary data.</text>
</comment>
<sequence>MIRWTKRLTIAALGALAAAAPMPAEATPLSAEIPSWLQQHVGTGEGQIAPVVLERARALYMEQVRGGGIQNPCYLAMDATRPSSSSTGGPGQRFYIICEAEESFRAVSSGYGSGRSLPAADFSNERECAQNFSNAEGSNLTMGGAYLTAETRTSFKGYFTEDGERVPFHRTFLLFDGMGETDNAREREIGGHVAMFLRWQCRFSAPDSPDADAEGYVPYGNLVNYTGGRSNGCTTWSEEVAEDIMSRVEGDPTTLYIYPESGDITAVADAVAGQRPLSEEGLYWNATCLGAIGSPRFWTRETLRPIIDQWRASLPEPAPLELPICP</sequence>
<dbReference type="RefSeq" id="WP_259555312.1">
    <property type="nucleotide sequence ID" value="NZ_BAABHW010000010.1"/>
</dbReference>
<feature type="chain" id="PRO_5045755128" description="L,D-transpeptidase catalytic domain" evidence="1">
    <location>
        <begin position="27"/>
        <end position="326"/>
    </location>
</feature>
<evidence type="ECO:0000313" key="3">
    <source>
        <dbReference type="Proteomes" id="UP001499910"/>
    </source>
</evidence>
<evidence type="ECO:0000313" key="2">
    <source>
        <dbReference type="EMBL" id="GAA5082200.1"/>
    </source>
</evidence>
<keyword evidence="1" id="KW-0732">Signal</keyword>
<dbReference type="Proteomes" id="UP001499910">
    <property type="component" value="Unassembled WGS sequence"/>
</dbReference>
<proteinExistence type="predicted"/>
<reference evidence="3" key="1">
    <citation type="journal article" date="2019" name="Int. J. Syst. Evol. Microbiol.">
        <title>The Global Catalogue of Microorganisms (GCM) 10K type strain sequencing project: providing services to taxonomists for standard genome sequencing and annotation.</title>
        <authorList>
            <consortium name="The Broad Institute Genomics Platform"/>
            <consortium name="The Broad Institute Genome Sequencing Center for Infectious Disease"/>
            <person name="Wu L."/>
            <person name="Ma J."/>
        </authorList>
    </citation>
    <scope>NUCLEOTIDE SEQUENCE [LARGE SCALE GENOMIC DNA]</scope>
    <source>
        <strain evidence="3">JCM 18015</strain>
    </source>
</reference>
<evidence type="ECO:0008006" key="4">
    <source>
        <dbReference type="Google" id="ProtNLM"/>
    </source>
</evidence>
<dbReference type="EMBL" id="BAABHW010000010">
    <property type="protein sequence ID" value="GAA5082200.1"/>
    <property type="molecule type" value="Genomic_DNA"/>
</dbReference>
<feature type="signal peptide" evidence="1">
    <location>
        <begin position="1"/>
        <end position="26"/>
    </location>
</feature>